<reference evidence="2" key="1">
    <citation type="submission" date="2015-01" db="EMBL/GenBank/DDBJ databases">
        <title>The Genome Sequence of Cladophialophora bantiana CBS 173.52.</title>
        <authorList>
            <consortium name="The Broad Institute Genomics Platform"/>
            <person name="Cuomo C."/>
            <person name="de Hoog S."/>
            <person name="Gorbushina A."/>
            <person name="Stielow B."/>
            <person name="Teixiera M."/>
            <person name="Abouelleil A."/>
            <person name="Chapman S.B."/>
            <person name="Priest M."/>
            <person name="Young S.K."/>
            <person name="Wortman J."/>
            <person name="Nusbaum C."/>
            <person name="Birren B."/>
        </authorList>
    </citation>
    <scope>NUCLEOTIDE SEQUENCE [LARGE SCALE GENOMIC DNA]</scope>
    <source>
        <strain evidence="2">CBS 173.52</strain>
    </source>
</reference>
<dbReference type="EMBL" id="KN846984">
    <property type="protein sequence ID" value="KIW95141.1"/>
    <property type="molecule type" value="Genomic_DNA"/>
</dbReference>
<evidence type="ECO:0008006" key="4">
    <source>
        <dbReference type="Google" id="ProtNLM"/>
    </source>
</evidence>
<dbReference type="SUPFAM" id="SSF52540">
    <property type="entry name" value="P-loop containing nucleoside triphosphate hydrolases"/>
    <property type="match status" value="1"/>
</dbReference>
<protein>
    <recommendedName>
        <fullName evidence="4">SNF2 N-terminal domain-containing protein</fullName>
    </recommendedName>
</protein>
<evidence type="ECO:0000313" key="3">
    <source>
        <dbReference type="Proteomes" id="UP000053789"/>
    </source>
</evidence>
<dbReference type="HOGENOM" id="CLU_634590_0_0_1"/>
<dbReference type="Proteomes" id="UP000053789">
    <property type="component" value="Unassembled WGS sequence"/>
</dbReference>
<accession>A0A0D2EYU3</accession>
<dbReference type="GeneID" id="27696653"/>
<sequence>MPIKGYEEAFADLGFSLEFNADADLRFVDRDPPHTNRLQHDSTTSNTVLLPWQINGIATKLRHEIIWRGELDALDCGMGKTTKVFAAIYFRAKYIDEQLQQGKEVDTRPTLVLTPGPVQYESLKELRSWFQGLLCFHVFYGADRTTMSTETRATLLPSDAAEAHQLITHMDHQDVVLLVYENFQSRTLVVIPTEPDHKAVADPKYKLASPAPSTEDARSLEEDVVKCRTRSILALAMMNDDDEDLVHSATAFSVYLKENEAPPPNVSMQSLDDRNFSKTHGKITTRYQEWLLEAVYAIGINTPSVPLLYRSTWQTPEPEYQQRMIPGMENDHDFFSIQLFFIADIWMHMVPGYHIQLGILRIVDNTEIPYVLHNEYASTRSLDSSLPWPLESLEPLTVEENPADIYDREHLDVDEQRLEVTKERKRAAASSV</sequence>
<feature type="region of interest" description="Disordered" evidence="1">
    <location>
        <begin position="201"/>
        <end position="220"/>
    </location>
</feature>
<name>A0A0D2EYU3_CLAB1</name>
<evidence type="ECO:0000313" key="2">
    <source>
        <dbReference type="EMBL" id="KIW95141.1"/>
    </source>
</evidence>
<dbReference type="AlphaFoldDB" id="A0A0D2EYU3"/>
<evidence type="ECO:0000256" key="1">
    <source>
        <dbReference type="SAM" id="MobiDB-lite"/>
    </source>
</evidence>
<gene>
    <name evidence="2" type="ORF">Z519_03725</name>
</gene>
<organism evidence="2 3">
    <name type="scientific">Cladophialophora bantiana (strain ATCC 10958 / CBS 173.52 / CDC B-1940 / NIH 8579)</name>
    <name type="common">Xylohypha bantiana</name>
    <dbReference type="NCBI Taxonomy" id="1442370"/>
    <lineage>
        <taxon>Eukaryota</taxon>
        <taxon>Fungi</taxon>
        <taxon>Dikarya</taxon>
        <taxon>Ascomycota</taxon>
        <taxon>Pezizomycotina</taxon>
        <taxon>Eurotiomycetes</taxon>
        <taxon>Chaetothyriomycetidae</taxon>
        <taxon>Chaetothyriales</taxon>
        <taxon>Herpotrichiellaceae</taxon>
        <taxon>Cladophialophora</taxon>
    </lineage>
</organism>
<dbReference type="RefSeq" id="XP_016621810.1">
    <property type="nucleotide sequence ID" value="XM_016761472.1"/>
</dbReference>
<dbReference type="Gene3D" id="3.40.50.10810">
    <property type="entry name" value="Tandem AAA-ATPase domain"/>
    <property type="match status" value="1"/>
</dbReference>
<dbReference type="InterPro" id="IPR027417">
    <property type="entry name" value="P-loop_NTPase"/>
</dbReference>
<dbReference type="VEuPathDB" id="FungiDB:Z519_03725"/>
<keyword evidence="3" id="KW-1185">Reference proteome</keyword>
<dbReference type="InterPro" id="IPR038718">
    <property type="entry name" value="SNF2-like_sf"/>
</dbReference>
<proteinExistence type="predicted"/>